<evidence type="ECO:0000256" key="1">
    <source>
        <dbReference type="SAM" id="MobiDB-lite"/>
    </source>
</evidence>
<dbReference type="Gene3D" id="2.40.10.220">
    <property type="entry name" value="predicted glycosyltransferase like domains"/>
    <property type="match status" value="1"/>
</dbReference>
<feature type="domain" description="PilZ" evidence="2">
    <location>
        <begin position="20"/>
        <end position="110"/>
    </location>
</feature>
<dbReference type="GO" id="GO:0035438">
    <property type="term" value="F:cyclic-di-GMP binding"/>
    <property type="evidence" value="ECO:0007669"/>
    <property type="project" value="InterPro"/>
</dbReference>
<dbReference type="AlphaFoldDB" id="A0A7Y4IGX9"/>
<organism evidence="3 4">
    <name type="scientific">Myxococcus xanthus</name>
    <dbReference type="NCBI Taxonomy" id="34"/>
    <lineage>
        <taxon>Bacteria</taxon>
        <taxon>Pseudomonadati</taxon>
        <taxon>Myxococcota</taxon>
        <taxon>Myxococcia</taxon>
        <taxon>Myxococcales</taxon>
        <taxon>Cystobacterineae</taxon>
        <taxon>Myxococcaceae</taxon>
        <taxon>Myxococcus</taxon>
    </lineage>
</organism>
<gene>
    <name evidence="3" type="ORF">HNV28_12100</name>
</gene>
<name>A0A7Y4IGX9_MYXXA</name>
<evidence type="ECO:0000313" key="3">
    <source>
        <dbReference type="EMBL" id="NOJ79073.1"/>
    </source>
</evidence>
<dbReference type="Proteomes" id="UP000533080">
    <property type="component" value="Unassembled WGS sequence"/>
</dbReference>
<reference evidence="3 4" key="1">
    <citation type="submission" date="2020-05" db="EMBL/GenBank/DDBJ databases">
        <authorList>
            <person name="Whitworth D."/>
        </authorList>
    </citation>
    <scope>NUCLEOTIDE SEQUENCE [LARGE SCALE GENOMIC DNA]</scope>
    <source>
        <strain evidence="3 4">AM005</strain>
    </source>
</reference>
<feature type="region of interest" description="Disordered" evidence="1">
    <location>
        <begin position="1"/>
        <end position="21"/>
    </location>
</feature>
<evidence type="ECO:0000259" key="2">
    <source>
        <dbReference type="Pfam" id="PF07238"/>
    </source>
</evidence>
<dbReference type="EMBL" id="JABFNT010000032">
    <property type="protein sequence ID" value="NOJ79073.1"/>
    <property type="molecule type" value="Genomic_DNA"/>
</dbReference>
<dbReference type="Pfam" id="PF07238">
    <property type="entry name" value="PilZ"/>
    <property type="match status" value="1"/>
</dbReference>
<evidence type="ECO:0000313" key="4">
    <source>
        <dbReference type="Proteomes" id="UP000533080"/>
    </source>
</evidence>
<protein>
    <submittedName>
        <fullName evidence="3">PilZ domain-containing protein</fullName>
    </submittedName>
</protein>
<sequence length="115" mass="12980">MEKRRDPVRTTDGGPQIAERFHPRVDANLPVKVLLKGRSVMVRARDVSMAGLFLMAHPADTARELTISVPLPGDREIVTTCQIRRREVDGVALEFGELDWDDLIALARYLHPRLP</sequence>
<dbReference type="SUPFAM" id="SSF141371">
    <property type="entry name" value="PilZ domain-like"/>
    <property type="match status" value="1"/>
</dbReference>
<comment type="caution">
    <text evidence="3">The sequence shown here is derived from an EMBL/GenBank/DDBJ whole genome shotgun (WGS) entry which is preliminary data.</text>
</comment>
<proteinExistence type="predicted"/>
<dbReference type="InterPro" id="IPR009875">
    <property type="entry name" value="PilZ_domain"/>
</dbReference>
<accession>A0A7Y4IGX9</accession>